<protein>
    <submittedName>
        <fullName evidence="7">Helix-turn-helix transcriptional regulator</fullName>
    </submittedName>
</protein>
<evidence type="ECO:0000256" key="2">
    <source>
        <dbReference type="ARBA" id="ARBA00023125"/>
    </source>
</evidence>
<evidence type="ECO:0000256" key="3">
    <source>
        <dbReference type="ARBA" id="ARBA00023163"/>
    </source>
</evidence>
<dbReference type="PROSITE" id="PS01124">
    <property type="entry name" value="HTH_ARAC_FAMILY_2"/>
    <property type="match status" value="1"/>
</dbReference>
<keyword evidence="5" id="KW-0472">Membrane</keyword>
<evidence type="ECO:0000313" key="8">
    <source>
        <dbReference type="Proteomes" id="UP001139971"/>
    </source>
</evidence>
<feature type="transmembrane region" description="Helical" evidence="5">
    <location>
        <begin position="236"/>
        <end position="259"/>
    </location>
</feature>
<dbReference type="InterPro" id="IPR018060">
    <property type="entry name" value="HTH_AraC"/>
</dbReference>
<keyword evidence="5" id="KW-1133">Transmembrane helix</keyword>
<dbReference type="RefSeq" id="WP_263543819.1">
    <property type="nucleotide sequence ID" value="NZ_JAOVZO020000008.1"/>
</dbReference>
<feature type="domain" description="HTH araC/xylS-type" evidence="6">
    <location>
        <begin position="307"/>
        <end position="407"/>
    </location>
</feature>
<feature type="transmembrane region" description="Helical" evidence="5">
    <location>
        <begin position="205"/>
        <end position="224"/>
    </location>
</feature>
<dbReference type="Gene3D" id="1.10.10.60">
    <property type="entry name" value="Homeodomain-like"/>
    <property type="match status" value="1"/>
</dbReference>
<feature type="transmembrane region" description="Helical" evidence="5">
    <location>
        <begin position="105"/>
        <end position="122"/>
    </location>
</feature>
<evidence type="ECO:0000256" key="1">
    <source>
        <dbReference type="ARBA" id="ARBA00023015"/>
    </source>
</evidence>
<feature type="region of interest" description="Disordered" evidence="4">
    <location>
        <begin position="1"/>
        <end position="23"/>
    </location>
</feature>
<dbReference type="InterPro" id="IPR018062">
    <property type="entry name" value="HTH_AraC-typ_CS"/>
</dbReference>
<keyword evidence="3" id="KW-0804">Transcription</keyword>
<keyword evidence="2" id="KW-0238">DNA-binding</keyword>
<gene>
    <name evidence="7" type="ORF">OD750_007160</name>
</gene>
<dbReference type="Pfam" id="PF12833">
    <property type="entry name" value="HTH_18"/>
    <property type="match status" value="1"/>
</dbReference>
<dbReference type="AlphaFoldDB" id="A0A9X4BH37"/>
<dbReference type="InterPro" id="IPR009057">
    <property type="entry name" value="Homeodomain-like_sf"/>
</dbReference>
<dbReference type="GO" id="GO:0043565">
    <property type="term" value="F:sequence-specific DNA binding"/>
    <property type="evidence" value="ECO:0007669"/>
    <property type="project" value="InterPro"/>
</dbReference>
<proteinExistence type="predicted"/>
<evidence type="ECO:0000259" key="6">
    <source>
        <dbReference type="PROSITE" id="PS01124"/>
    </source>
</evidence>
<dbReference type="SMART" id="SM00342">
    <property type="entry name" value="HTH_ARAC"/>
    <property type="match status" value="1"/>
</dbReference>
<evidence type="ECO:0000313" key="7">
    <source>
        <dbReference type="EMBL" id="MDC8012326.1"/>
    </source>
</evidence>
<reference evidence="7" key="1">
    <citation type="submission" date="2023-02" db="EMBL/GenBank/DDBJ databases">
        <title>Tahibacter soli sp. nov. isolated from soil.</title>
        <authorList>
            <person name="Baek J.H."/>
            <person name="Lee J.K."/>
            <person name="Choi D.G."/>
            <person name="Jeon C.O."/>
        </authorList>
    </citation>
    <scope>NUCLEOTIDE SEQUENCE</scope>
    <source>
        <strain evidence="7">BL</strain>
    </source>
</reference>
<evidence type="ECO:0000256" key="4">
    <source>
        <dbReference type="SAM" id="MobiDB-lite"/>
    </source>
</evidence>
<feature type="transmembrane region" description="Helical" evidence="5">
    <location>
        <begin position="37"/>
        <end position="58"/>
    </location>
</feature>
<sequence length="416" mass="44534">MTLPNAEPERNTPPAPYDRRPPTAADRLVLPDTAFDLAAASASFGVTALSAALACAAGDGRAGRSLAAFFLCLAASTFVGMVMVGADTSLGAAGIRWARTINIPAAYLLGPLLYRYVVTLLAGPRAMPPILRSWHVLPAALGLAFALANAIGALDETPLGAAVHLFVFHAWVLQGVAYLVLAALRLRGTRAALEEVSADEANLRLAWLRVLVPVFGALWLVLGADRLFTALAAERWRLFGFALGWATVFAVYALAWFGLRQRMLMPAELAPHYAPGAAPPPDAAKDARYERSGLSTAELAQIAADLERVVRDERLYADSALDLASLSDRSGWPPNYISQALNQALGRNFFEFVNGFRIREAARCLADPADGRAILDIAMACGFGSKSTFNTVFKRMTGATPSDYRRRAFEPAGSDV</sequence>
<keyword evidence="5" id="KW-0812">Transmembrane</keyword>
<dbReference type="PANTHER" id="PTHR43280">
    <property type="entry name" value="ARAC-FAMILY TRANSCRIPTIONAL REGULATOR"/>
    <property type="match status" value="1"/>
</dbReference>
<keyword evidence="8" id="KW-1185">Reference proteome</keyword>
<dbReference type="InterPro" id="IPR020449">
    <property type="entry name" value="Tscrpt_reg_AraC-type_HTH"/>
</dbReference>
<feature type="transmembrane region" description="Helical" evidence="5">
    <location>
        <begin position="166"/>
        <end position="184"/>
    </location>
</feature>
<accession>A0A9X4BH37</accession>
<organism evidence="7 8">
    <name type="scientific">Tahibacter soli</name>
    <dbReference type="NCBI Taxonomy" id="2983605"/>
    <lineage>
        <taxon>Bacteria</taxon>
        <taxon>Pseudomonadati</taxon>
        <taxon>Pseudomonadota</taxon>
        <taxon>Gammaproteobacteria</taxon>
        <taxon>Lysobacterales</taxon>
        <taxon>Rhodanobacteraceae</taxon>
        <taxon>Tahibacter</taxon>
    </lineage>
</organism>
<dbReference type="GO" id="GO:0003700">
    <property type="term" value="F:DNA-binding transcription factor activity"/>
    <property type="evidence" value="ECO:0007669"/>
    <property type="project" value="InterPro"/>
</dbReference>
<dbReference type="PROSITE" id="PS00041">
    <property type="entry name" value="HTH_ARAC_FAMILY_1"/>
    <property type="match status" value="1"/>
</dbReference>
<dbReference type="SUPFAM" id="SSF46689">
    <property type="entry name" value="Homeodomain-like"/>
    <property type="match status" value="1"/>
</dbReference>
<dbReference type="EMBL" id="JAOVZO020000008">
    <property type="protein sequence ID" value="MDC8012326.1"/>
    <property type="molecule type" value="Genomic_DNA"/>
</dbReference>
<feature type="transmembrane region" description="Helical" evidence="5">
    <location>
        <begin position="65"/>
        <end position="85"/>
    </location>
</feature>
<dbReference type="PRINTS" id="PR00032">
    <property type="entry name" value="HTHARAC"/>
</dbReference>
<dbReference type="PANTHER" id="PTHR43280:SF29">
    <property type="entry name" value="ARAC-FAMILY TRANSCRIPTIONAL REGULATOR"/>
    <property type="match status" value="1"/>
</dbReference>
<dbReference type="Proteomes" id="UP001139971">
    <property type="component" value="Unassembled WGS sequence"/>
</dbReference>
<name>A0A9X4BH37_9GAMM</name>
<comment type="caution">
    <text evidence="7">The sequence shown here is derived from an EMBL/GenBank/DDBJ whole genome shotgun (WGS) entry which is preliminary data.</text>
</comment>
<feature type="transmembrane region" description="Helical" evidence="5">
    <location>
        <begin position="134"/>
        <end position="154"/>
    </location>
</feature>
<evidence type="ECO:0000256" key="5">
    <source>
        <dbReference type="SAM" id="Phobius"/>
    </source>
</evidence>
<keyword evidence="1" id="KW-0805">Transcription regulation</keyword>